<keyword evidence="3" id="KW-1185">Reference proteome</keyword>
<feature type="region of interest" description="Disordered" evidence="1">
    <location>
        <begin position="100"/>
        <end position="221"/>
    </location>
</feature>
<proteinExistence type="predicted"/>
<sequence>MSDSLADRVEGVLADAGTLFGDEDGEESGGDASDALRETAEEAAAVVEEADSVALLEAVGVTGPDGEADYGSIPEALAEGDEGRVLDLERLLKLSKLSRSWDDDEAASGLREELTDLFADGEATEEEESTPDDASDGTDEDAESEAGAESSPLDSLRNAVDQTSALLDDIGDDEDEAEDAEEDDAEDEDKEAPPRFTSSLSTMPSQDSRSDMHSTMPRRRT</sequence>
<evidence type="ECO:0000256" key="1">
    <source>
        <dbReference type="SAM" id="MobiDB-lite"/>
    </source>
</evidence>
<reference evidence="2 3" key="1">
    <citation type="journal article" date="2019" name="Int. J. Syst. Evol. Microbiol.">
        <title>The Global Catalogue of Microorganisms (GCM) 10K type strain sequencing project: providing services to taxonomists for standard genome sequencing and annotation.</title>
        <authorList>
            <consortium name="The Broad Institute Genomics Platform"/>
            <consortium name="The Broad Institute Genome Sequencing Center for Infectious Disease"/>
            <person name="Wu L."/>
            <person name="Ma J."/>
        </authorList>
    </citation>
    <scope>NUCLEOTIDE SEQUENCE [LARGE SCALE GENOMIC DNA]</scope>
    <source>
        <strain evidence="2 3">PSRA2</strain>
    </source>
</reference>
<feature type="compositionally biased region" description="Acidic residues" evidence="1">
    <location>
        <begin position="122"/>
        <end position="146"/>
    </location>
</feature>
<gene>
    <name evidence="2" type="ORF">ACFQHK_11595</name>
</gene>
<feature type="compositionally biased region" description="Acidic residues" evidence="1">
    <location>
        <begin position="169"/>
        <end position="190"/>
    </location>
</feature>
<feature type="region of interest" description="Disordered" evidence="1">
    <location>
        <begin position="62"/>
        <end position="82"/>
    </location>
</feature>
<dbReference type="EMBL" id="JBHSXM010000001">
    <property type="protein sequence ID" value="MFC6837149.1"/>
    <property type="molecule type" value="Genomic_DNA"/>
</dbReference>
<dbReference type="Proteomes" id="UP001596406">
    <property type="component" value="Unassembled WGS sequence"/>
</dbReference>
<accession>A0ABD5U9W9</accession>
<organism evidence="2 3">
    <name type="scientific">Halomarina ordinaria</name>
    <dbReference type="NCBI Taxonomy" id="3033939"/>
    <lineage>
        <taxon>Archaea</taxon>
        <taxon>Methanobacteriati</taxon>
        <taxon>Methanobacteriota</taxon>
        <taxon>Stenosarchaea group</taxon>
        <taxon>Halobacteria</taxon>
        <taxon>Halobacteriales</taxon>
        <taxon>Natronomonadaceae</taxon>
        <taxon>Halomarina</taxon>
    </lineage>
</organism>
<evidence type="ECO:0000313" key="2">
    <source>
        <dbReference type="EMBL" id="MFC6837149.1"/>
    </source>
</evidence>
<protein>
    <submittedName>
        <fullName evidence="2">Uncharacterized protein</fullName>
    </submittedName>
</protein>
<dbReference type="RefSeq" id="WP_304448819.1">
    <property type="nucleotide sequence ID" value="NZ_JARRAH010000001.1"/>
</dbReference>
<name>A0ABD5U9W9_9EURY</name>
<evidence type="ECO:0000313" key="3">
    <source>
        <dbReference type="Proteomes" id="UP001596406"/>
    </source>
</evidence>
<feature type="compositionally biased region" description="Polar residues" evidence="1">
    <location>
        <begin position="196"/>
        <end position="207"/>
    </location>
</feature>
<feature type="region of interest" description="Disordered" evidence="1">
    <location>
        <begin position="16"/>
        <end position="38"/>
    </location>
</feature>
<dbReference type="AlphaFoldDB" id="A0ABD5U9W9"/>
<comment type="caution">
    <text evidence="2">The sequence shown here is derived from an EMBL/GenBank/DDBJ whole genome shotgun (WGS) entry which is preliminary data.</text>
</comment>